<gene>
    <name evidence="3" type="ORF">E6O75_ATG02960</name>
</gene>
<organism evidence="3 4">
    <name type="scientific">Venturia nashicola</name>
    <dbReference type="NCBI Taxonomy" id="86259"/>
    <lineage>
        <taxon>Eukaryota</taxon>
        <taxon>Fungi</taxon>
        <taxon>Dikarya</taxon>
        <taxon>Ascomycota</taxon>
        <taxon>Pezizomycotina</taxon>
        <taxon>Dothideomycetes</taxon>
        <taxon>Pleosporomycetidae</taxon>
        <taxon>Venturiales</taxon>
        <taxon>Venturiaceae</taxon>
        <taxon>Venturia</taxon>
    </lineage>
</organism>
<accession>A0A4Z1PM77</accession>
<evidence type="ECO:0000313" key="3">
    <source>
        <dbReference type="EMBL" id="TID23324.1"/>
    </source>
</evidence>
<evidence type="ECO:0000313" key="4">
    <source>
        <dbReference type="Proteomes" id="UP000298493"/>
    </source>
</evidence>
<feature type="signal peptide" evidence="2">
    <location>
        <begin position="1"/>
        <end position="18"/>
    </location>
</feature>
<comment type="caution">
    <text evidence="3">The sequence shown here is derived from an EMBL/GenBank/DDBJ whole genome shotgun (WGS) entry which is preliminary data.</text>
</comment>
<name>A0A4Z1PM77_9PEZI</name>
<keyword evidence="4" id="KW-1185">Reference proteome</keyword>
<dbReference type="Pfam" id="PF19527">
    <property type="entry name" value="DUF6055"/>
    <property type="match status" value="1"/>
</dbReference>
<feature type="chain" id="PRO_5021371856" evidence="2">
    <location>
        <begin position="19"/>
        <end position="515"/>
    </location>
</feature>
<reference evidence="3 4" key="1">
    <citation type="submission" date="2019-04" db="EMBL/GenBank/DDBJ databases">
        <title>High contiguity whole genome sequence and gene annotation resource for two Venturia nashicola isolates.</title>
        <authorList>
            <person name="Prokchorchik M."/>
            <person name="Won K."/>
            <person name="Lee Y."/>
            <person name="Choi E.D."/>
            <person name="Segonzac C."/>
            <person name="Sohn K.H."/>
        </authorList>
    </citation>
    <scope>NUCLEOTIDE SEQUENCE [LARGE SCALE GENOMIC DNA]</scope>
    <source>
        <strain evidence="3 4">PRI2</strain>
    </source>
</reference>
<dbReference type="EMBL" id="SNSC02000006">
    <property type="protein sequence ID" value="TID23324.1"/>
    <property type="molecule type" value="Genomic_DNA"/>
</dbReference>
<proteinExistence type="predicted"/>
<sequence>MYISTSLITAVLAVAVSAHPTEIAPILQTCKRDTKIWSFNSLPVASSLDRRDVPVDSFFGTPNTTPAVFKANPKIGPPGIGRTFKESAHFRVYDALSEAQATKTLAMMEAAYDCFVNDMKFRTPGLSYNAKTDEGYEGPFYKENIFSKADIPGAIGVMNTDGTSGLSYLQIQSDQLHRAAVSVHEYGHALTYHEKGWVDQGNTGCFWEPIAEWFADFFMTSDICAAARTRGNQPVGETNINFDKVISGSPAVMVDGTLGKSNYYQAWPFFTYITNNPDEIEGLGKFAIRNLFRKFKPGSEETPFHAISYITQTPVREIVARYWARMAFVDIGHPQAAALFEKQRSTLNYANLDGSAGTYKPKPARMPKYFGANIIPLRTTGGKTKRATNNEPKAKKPKGSKGTPSKAPESTTTTAKGETGKQTKGGTGGTGGTIGVTITSRKPFIATLVVKTKAGAVSYVACPEGACTATTVAGDEAMLVIVNAPNELYKYNGFAISGVVAEGLDYVLKLTGATA</sequence>
<dbReference type="AlphaFoldDB" id="A0A4Z1PM77"/>
<keyword evidence="2" id="KW-0732">Signal</keyword>
<feature type="compositionally biased region" description="Gly residues" evidence="1">
    <location>
        <begin position="423"/>
        <end position="434"/>
    </location>
</feature>
<evidence type="ECO:0000256" key="2">
    <source>
        <dbReference type="SAM" id="SignalP"/>
    </source>
</evidence>
<dbReference type="InterPro" id="IPR045690">
    <property type="entry name" value="DUF6055"/>
</dbReference>
<dbReference type="Proteomes" id="UP000298493">
    <property type="component" value="Unassembled WGS sequence"/>
</dbReference>
<protein>
    <submittedName>
        <fullName evidence="3">Putative dockerin type 1 protein</fullName>
    </submittedName>
</protein>
<dbReference type="SUPFAM" id="SSF55486">
    <property type="entry name" value="Metalloproteases ('zincins'), catalytic domain"/>
    <property type="match status" value="1"/>
</dbReference>
<feature type="region of interest" description="Disordered" evidence="1">
    <location>
        <begin position="380"/>
        <end position="434"/>
    </location>
</feature>
<feature type="compositionally biased region" description="Low complexity" evidence="1">
    <location>
        <begin position="400"/>
        <end position="422"/>
    </location>
</feature>
<evidence type="ECO:0000256" key="1">
    <source>
        <dbReference type="SAM" id="MobiDB-lite"/>
    </source>
</evidence>